<evidence type="ECO:0000259" key="12">
    <source>
        <dbReference type="Pfam" id="PF00593"/>
    </source>
</evidence>
<dbReference type="Pfam" id="PF00593">
    <property type="entry name" value="TonB_dep_Rec_b-barrel"/>
    <property type="match status" value="1"/>
</dbReference>
<feature type="domain" description="TonB-dependent receptor plug" evidence="13">
    <location>
        <begin position="117"/>
        <end position="221"/>
    </location>
</feature>
<evidence type="ECO:0000256" key="8">
    <source>
        <dbReference type="ARBA" id="ARBA00023170"/>
    </source>
</evidence>
<feature type="domain" description="TonB-dependent receptor-like beta-barrel" evidence="12">
    <location>
        <begin position="373"/>
        <end position="764"/>
    </location>
</feature>
<dbReference type="InterPro" id="IPR036942">
    <property type="entry name" value="Beta-barrel_TonB_sf"/>
</dbReference>
<evidence type="ECO:0000256" key="11">
    <source>
        <dbReference type="RuleBase" id="RU003357"/>
    </source>
</evidence>
<dbReference type="InterPro" id="IPR000531">
    <property type="entry name" value="Beta-barrel_TonB"/>
</dbReference>
<dbReference type="SUPFAM" id="SSF56935">
    <property type="entry name" value="Porins"/>
    <property type="match status" value="1"/>
</dbReference>
<sequence>MRGILTFFLLIISNYAIAQKSQLSGVVFDENLKSLEGATVQLISARLVVLTDQQGKFNFSGPFDKNDTLLIAHLGFETLEIVLSSMQEERFLKVKLKPSDQLLSEVMIEANTISHRKQEDAMNIEIVRRNFIQKNLGGSLMQSLERLPGISSIGIGSGQSKPLIRGLGFNRVVVLDKGVKHEGQQWGADHGLELDQFAAEEVALIKGAASFIYGSDAIGGAINVKPARPPVANTFGGSVDVIAKSNNNLYGTSVNLYARKNRLFFDTRLTYQRYGDYRVPTDIVHVYDFPVSLSDNYLRNTAGLDKGFHIQTGYITEKLKSIFYLSHIHGKSGFFANAHGLEPRRVDTKLHDSSNRDILMPSQHVDHYKIINRSDFNFGEHQIEMELGYQWNFRQEYSPYVNHGYMPPVYPADMNVSSVLERAFDKKVYSINMRDIHLLGKHEFTFGINSEYQDNAIGGWGFLVPAFTQLTSGAFLYDKFSINEKLMLHGAIRYDYGHINTLEYTDWFTSDITTPDGEEFSENIQRAASLSRSFNSLVWSAGLNYNLERFQVKANIGKSFRMPIAKELAANGVNYHYFSYERGNPKLSPEESYQADLGINWTRSKWTIQLSPFLNYFSNYIYLNPTPDHDYYYGAGNQVFEYTQSQVLRYGGEIQLGYALFKNLTSALLGEYVYSYQLSGDKKGYTLPFSPPPSLILNLTWSPEIKRFFQDTYFSFDYRITAKQHHIVPPERKTPGYQVINVQLGTKLQWNNRPFLLSVQAQNLLNTRYLNHTSFYRLIALPEAGRNIVINLSIPFTKQTKLNKNGKK</sequence>
<evidence type="ECO:0000256" key="3">
    <source>
        <dbReference type="ARBA" id="ARBA00022452"/>
    </source>
</evidence>
<name>A0ABS9UZC1_9BACT</name>
<keyword evidence="8 14" id="KW-0675">Receptor</keyword>
<keyword evidence="9 10" id="KW-0998">Cell outer membrane</keyword>
<dbReference type="Gene3D" id="2.40.170.20">
    <property type="entry name" value="TonB-dependent receptor, beta-barrel domain"/>
    <property type="match status" value="1"/>
</dbReference>
<evidence type="ECO:0000256" key="6">
    <source>
        <dbReference type="ARBA" id="ARBA00023077"/>
    </source>
</evidence>
<comment type="caution">
    <text evidence="14">The sequence shown here is derived from an EMBL/GenBank/DDBJ whole genome shotgun (WGS) entry which is preliminary data.</text>
</comment>
<dbReference type="PANTHER" id="PTHR30069">
    <property type="entry name" value="TONB-DEPENDENT OUTER MEMBRANE RECEPTOR"/>
    <property type="match status" value="1"/>
</dbReference>
<organism evidence="14 15">
    <name type="scientific">Belliella filtrata</name>
    <dbReference type="NCBI Taxonomy" id="2923435"/>
    <lineage>
        <taxon>Bacteria</taxon>
        <taxon>Pseudomonadati</taxon>
        <taxon>Bacteroidota</taxon>
        <taxon>Cytophagia</taxon>
        <taxon>Cytophagales</taxon>
        <taxon>Cyclobacteriaceae</taxon>
        <taxon>Belliella</taxon>
    </lineage>
</organism>
<dbReference type="PROSITE" id="PS52016">
    <property type="entry name" value="TONB_DEPENDENT_REC_3"/>
    <property type="match status" value="1"/>
</dbReference>
<dbReference type="InterPro" id="IPR037066">
    <property type="entry name" value="Plug_dom_sf"/>
</dbReference>
<dbReference type="Proteomes" id="UP001165489">
    <property type="component" value="Unassembled WGS sequence"/>
</dbReference>
<evidence type="ECO:0000256" key="2">
    <source>
        <dbReference type="ARBA" id="ARBA00022448"/>
    </source>
</evidence>
<evidence type="ECO:0000259" key="13">
    <source>
        <dbReference type="Pfam" id="PF07715"/>
    </source>
</evidence>
<evidence type="ECO:0000256" key="1">
    <source>
        <dbReference type="ARBA" id="ARBA00004571"/>
    </source>
</evidence>
<dbReference type="Pfam" id="PF13715">
    <property type="entry name" value="CarbopepD_reg_2"/>
    <property type="match status" value="1"/>
</dbReference>
<dbReference type="InterPro" id="IPR008969">
    <property type="entry name" value="CarboxyPept-like_regulatory"/>
</dbReference>
<keyword evidence="4 10" id="KW-0812">Transmembrane</keyword>
<evidence type="ECO:0000256" key="7">
    <source>
        <dbReference type="ARBA" id="ARBA00023136"/>
    </source>
</evidence>
<dbReference type="RefSeq" id="WP_241347845.1">
    <property type="nucleotide sequence ID" value="NZ_JAKZGP010000018.1"/>
</dbReference>
<keyword evidence="7 10" id="KW-0472">Membrane</keyword>
<protein>
    <submittedName>
        <fullName evidence="14">TonB-dependent receptor</fullName>
    </submittedName>
</protein>
<keyword evidence="5" id="KW-0732">Signal</keyword>
<dbReference type="EMBL" id="JAKZGP010000018">
    <property type="protein sequence ID" value="MCH7409499.1"/>
    <property type="molecule type" value="Genomic_DNA"/>
</dbReference>
<accession>A0ABS9UZC1</accession>
<evidence type="ECO:0000313" key="15">
    <source>
        <dbReference type="Proteomes" id="UP001165489"/>
    </source>
</evidence>
<evidence type="ECO:0000256" key="9">
    <source>
        <dbReference type="ARBA" id="ARBA00023237"/>
    </source>
</evidence>
<gene>
    <name evidence="14" type="ORF">MM239_08840</name>
</gene>
<evidence type="ECO:0000256" key="5">
    <source>
        <dbReference type="ARBA" id="ARBA00022729"/>
    </source>
</evidence>
<comment type="similarity">
    <text evidence="10 11">Belongs to the TonB-dependent receptor family.</text>
</comment>
<keyword evidence="3 10" id="KW-1134">Transmembrane beta strand</keyword>
<dbReference type="Pfam" id="PF07715">
    <property type="entry name" value="Plug"/>
    <property type="match status" value="1"/>
</dbReference>
<comment type="subcellular location">
    <subcellularLocation>
        <location evidence="1 10">Cell outer membrane</location>
        <topology evidence="1 10">Multi-pass membrane protein</topology>
    </subcellularLocation>
</comment>
<dbReference type="PANTHER" id="PTHR30069:SF29">
    <property type="entry name" value="HEMOGLOBIN AND HEMOGLOBIN-HAPTOGLOBIN-BINDING PROTEIN 1-RELATED"/>
    <property type="match status" value="1"/>
</dbReference>
<dbReference type="InterPro" id="IPR012910">
    <property type="entry name" value="Plug_dom"/>
</dbReference>
<dbReference type="SUPFAM" id="SSF49464">
    <property type="entry name" value="Carboxypeptidase regulatory domain-like"/>
    <property type="match status" value="1"/>
</dbReference>
<dbReference type="InterPro" id="IPR039426">
    <property type="entry name" value="TonB-dep_rcpt-like"/>
</dbReference>
<proteinExistence type="inferred from homology"/>
<reference evidence="14" key="1">
    <citation type="submission" date="2022-03" db="EMBL/GenBank/DDBJ databases">
        <title>De novo assembled genomes of Belliella spp. (Cyclobacteriaceae) strains.</title>
        <authorList>
            <person name="Szabo A."/>
            <person name="Korponai K."/>
            <person name="Felfoldi T."/>
        </authorList>
    </citation>
    <scope>NUCLEOTIDE SEQUENCE</scope>
    <source>
        <strain evidence="14">DSM 111904</strain>
    </source>
</reference>
<dbReference type="Gene3D" id="2.170.130.10">
    <property type="entry name" value="TonB-dependent receptor, plug domain"/>
    <property type="match status" value="1"/>
</dbReference>
<evidence type="ECO:0000256" key="10">
    <source>
        <dbReference type="PROSITE-ProRule" id="PRU01360"/>
    </source>
</evidence>
<keyword evidence="6 11" id="KW-0798">TonB box</keyword>
<evidence type="ECO:0000313" key="14">
    <source>
        <dbReference type="EMBL" id="MCH7409499.1"/>
    </source>
</evidence>
<keyword evidence="2 10" id="KW-0813">Transport</keyword>
<evidence type="ECO:0000256" key="4">
    <source>
        <dbReference type="ARBA" id="ARBA00022692"/>
    </source>
</evidence>
<keyword evidence="15" id="KW-1185">Reference proteome</keyword>